<dbReference type="SMART" id="SM00474">
    <property type="entry name" value="35EXOc"/>
    <property type="match status" value="1"/>
</dbReference>
<keyword evidence="1" id="KW-0235">DNA replication</keyword>
<dbReference type="Pfam" id="PF01612">
    <property type="entry name" value="DNA_pol_A_exo1"/>
    <property type="match status" value="1"/>
</dbReference>
<dbReference type="SUPFAM" id="SSF53098">
    <property type="entry name" value="Ribonuclease H-like"/>
    <property type="match status" value="1"/>
</dbReference>
<protein>
    <recommendedName>
        <fullName evidence="2">3'-5' exonuclease domain-containing protein</fullName>
    </recommendedName>
</protein>
<proteinExistence type="predicted"/>
<dbReference type="InterPro" id="IPR002562">
    <property type="entry name" value="3'-5'_exonuclease_dom"/>
</dbReference>
<organism evidence="3">
    <name type="scientific">marine sediment metagenome</name>
    <dbReference type="NCBI Taxonomy" id="412755"/>
    <lineage>
        <taxon>unclassified sequences</taxon>
        <taxon>metagenomes</taxon>
        <taxon>ecological metagenomes</taxon>
    </lineage>
</organism>
<dbReference type="InterPro" id="IPR002298">
    <property type="entry name" value="DNA_polymerase_A"/>
</dbReference>
<dbReference type="GO" id="GO:0006302">
    <property type="term" value="P:double-strand break repair"/>
    <property type="evidence" value="ECO:0007669"/>
    <property type="project" value="TreeGrafter"/>
</dbReference>
<reference evidence="3" key="1">
    <citation type="journal article" date="2014" name="Front. Microbiol.">
        <title>High frequency of phylogenetically diverse reductive dehalogenase-homologous genes in deep subseafloor sedimentary metagenomes.</title>
        <authorList>
            <person name="Kawai M."/>
            <person name="Futagami T."/>
            <person name="Toyoda A."/>
            <person name="Takaki Y."/>
            <person name="Nishi S."/>
            <person name="Hori S."/>
            <person name="Arai W."/>
            <person name="Tsubouchi T."/>
            <person name="Morono Y."/>
            <person name="Uchiyama I."/>
            <person name="Ito T."/>
            <person name="Fujiyama A."/>
            <person name="Inagaki F."/>
            <person name="Takami H."/>
        </authorList>
    </citation>
    <scope>NUCLEOTIDE SEQUENCE</scope>
    <source>
        <strain evidence="3">Expedition CK06-06</strain>
    </source>
</reference>
<evidence type="ECO:0000259" key="2">
    <source>
        <dbReference type="SMART" id="SM00474"/>
    </source>
</evidence>
<dbReference type="InterPro" id="IPR036397">
    <property type="entry name" value="RNaseH_sf"/>
</dbReference>
<dbReference type="SUPFAM" id="SSF56672">
    <property type="entry name" value="DNA/RNA polymerases"/>
    <property type="match status" value="1"/>
</dbReference>
<dbReference type="InterPro" id="IPR043502">
    <property type="entry name" value="DNA/RNA_pol_sf"/>
</dbReference>
<gene>
    <name evidence="3" type="ORF">S01H1_49637</name>
</gene>
<evidence type="ECO:0000313" key="3">
    <source>
        <dbReference type="EMBL" id="GAG23843.1"/>
    </source>
</evidence>
<dbReference type="PANTHER" id="PTHR10133">
    <property type="entry name" value="DNA POLYMERASE I"/>
    <property type="match status" value="1"/>
</dbReference>
<feature type="non-terminal residue" evidence="3">
    <location>
        <position position="261"/>
    </location>
</feature>
<dbReference type="PANTHER" id="PTHR10133:SF27">
    <property type="entry name" value="DNA POLYMERASE NU"/>
    <property type="match status" value="1"/>
</dbReference>
<dbReference type="InterPro" id="IPR001098">
    <property type="entry name" value="DNA-dir_DNA_pol_A_palm_dom"/>
</dbReference>
<dbReference type="InterPro" id="IPR012337">
    <property type="entry name" value="RNaseH-like_sf"/>
</dbReference>
<dbReference type="Gene3D" id="1.20.1060.10">
    <property type="entry name" value="Taq DNA Polymerase, Chain T, domain 4"/>
    <property type="match status" value="1"/>
</dbReference>
<feature type="non-terminal residue" evidence="3">
    <location>
        <position position="1"/>
    </location>
</feature>
<evidence type="ECO:0000256" key="1">
    <source>
        <dbReference type="ARBA" id="ARBA00022705"/>
    </source>
</evidence>
<dbReference type="GO" id="GO:0003677">
    <property type="term" value="F:DNA binding"/>
    <property type="evidence" value="ECO:0007669"/>
    <property type="project" value="InterPro"/>
</dbReference>
<dbReference type="GO" id="GO:0008408">
    <property type="term" value="F:3'-5' exonuclease activity"/>
    <property type="evidence" value="ECO:0007669"/>
    <property type="project" value="InterPro"/>
</dbReference>
<dbReference type="CDD" id="cd06139">
    <property type="entry name" value="DNA_polA_I_Ecoli_like_exo"/>
    <property type="match status" value="1"/>
</dbReference>
<accession>X0WH27</accession>
<dbReference type="GO" id="GO:0006261">
    <property type="term" value="P:DNA-templated DNA replication"/>
    <property type="evidence" value="ECO:0007669"/>
    <property type="project" value="InterPro"/>
</dbReference>
<comment type="caution">
    <text evidence="3">The sequence shown here is derived from an EMBL/GenBank/DDBJ whole genome shotgun (WGS) entry which is preliminary data.</text>
</comment>
<feature type="domain" description="3'-5' exonuclease" evidence="2">
    <location>
        <begin position="1"/>
        <end position="156"/>
    </location>
</feature>
<dbReference type="GO" id="GO:0003887">
    <property type="term" value="F:DNA-directed DNA polymerase activity"/>
    <property type="evidence" value="ECO:0007669"/>
    <property type="project" value="InterPro"/>
</dbReference>
<dbReference type="EMBL" id="BARS01031940">
    <property type="protein sequence ID" value="GAG23843.1"/>
    <property type="molecule type" value="Genomic_DNA"/>
</dbReference>
<dbReference type="Pfam" id="PF00476">
    <property type="entry name" value="DNA_pol_A"/>
    <property type="match status" value="1"/>
</dbReference>
<sequence length="261" mass="28792">TSRDPMQAEIVGIAISPQPYEGYYVPVGHDYLGAPCQLACGEVLEALRGLIESTPPQIIGQNLKYDLIILHRYGLHPTGICFDTMLASHLVQPEERRHNLEKIASSYLNYEMLSYAEVAGKDGSIAAVPIERSTFYAAEDAEIVFRLKAPLEKAMDKAQATKLFQEVELPLVSVLARMERNGILLDKEILAIQGEQIGKELVAIEEDLYEIAGERFNPSSPKQVAEVLFDHLGLSVIERTKTGPSTSARVLARLAAEHPLP</sequence>
<dbReference type="Gene3D" id="3.30.420.10">
    <property type="entry name" value="Ribonuclease H-like superfamily/Ribonuclease H"/>
    <property type="match status" value="1"/>
</dbReference>
<name>X0WH27_9ZZZZ</name>
<dbReference type="AlphaFoldDB" id="X0WH27"/>